<sequence>MTARDVQRQQRAWQERQGVAEELRVPAVGIPGTERNTGGVWPKARNQRELQGPEQKPLRGPRAKKRARGARKQRTGGRPEAAPRKIGHPAPCFRPNHGGGTRRKRKKGARSKATTQ</sequence>
<feature type="region of interest" description="Disordered" evidence="1">
    <location>
        <begin position="1"/>
        <end position="116"/>
    </location>
</feature>
<evidence type="ECO:0000313" key="3">
    <source>
        <dbReference type="Proteomes" id="UP001066276"/>
    </source>
</evidence>
<comment type="caution">
    <text evidence="2">The sequence shown here is derived from an EMBL/GenBank/DDBJ whole genome shotgun (WGS) entry which is preliminary data.</text>
</comment>
<feature type="compositionally biased region" description="Basic residues" evidence="1">
    <location>
        <begin position="59"/>
        <end position="75"/>
    </location>
</feature>
<protein>
    <submittedName>
        <fullName evidence="2">Uncharacterized protein</fullName>
    </submittedName>
</protein>
<gene>
    <name evidence="2" type="ORF">NDU88_006761</name>
</gene>
<feature type="compositionally biased region" description="Basic residues" evidence="1">
    <location>
        <begin position="100"/>
        <end position="110"/>
    </location>
</feature>
<name>A0AAV7PJB2_PLEWA</name>
<dbReference type="Proteomes" id="UP001066276">
    <property type="component" value="Chromosome 7"/>
</dbReference>
<evidence type="ECO:0000256" key="1">
    <source>
        <dbReference type="SAM" id="MobiDB-lite"/>
    </source>
</evidence>
<reference evidence="2" key="1">
    <citation type="journal article" date="2022" name="bioRxiv">
        <title>Sequencing and chromosome-scale assembly of the giantPleurodeles waltlgenome.</title>
        <authorList>
            <person name="Brown T."/>
            <person name="Elewa A."/>
            <person name="Iarovenko S."/>
            <person name="Subramanian E."/>
            <person name="Araus A.J."/>
            <person name="Petzold A."/>
            <person name="Susuki M."/>
            <person name="Suzuki K.-i.T."/>
            <person name="Hayashi T."/>
            <person name="Toyoda A."/>
            <person name="Oliveira C."/>
            <person name="Osipova E."/>
            <person name="Leigh N.D."/>
            <person name="Simon A."/>
            <person name="Yun M.H."/>
        </authorList>
    </citation>
    <scope>NUCLEOTIDE SEQUENCE</scope>
    <source>
        <strain evidence="2">20211129_DDA</strain>
        <tissue evidence="2">Liver</tissue>
    </source>
</reference>
<keyword evidence="3" id="KW-1185">Reference proteome</keyword>
<organism evidence="2 3">
    <name type="scientific">Pleurodeles waltl</name>
    <name type="common">Iberian ribbed newt</name>
    <dbReference type="NCBI Taxonomy" id="8319"/>
    <lineage>
        <taxon>Eukaryota</taxon>
        <taxon>Metazoa</taxon>
        <taxon>Chordata</taxon>
        <taxon>Craniata</taxon>
        <taxon>Vertebrata</taxon>
        <taxon>Euteleostomi</taxon>
        <taxon>Amphibia</taxon>
        <taxon>Batrachia</taxon>
        <taxon>Caudata</taxon>
        <taxon>Salamandroidea</taxon>
        <taxon>Salamandridae</taxon>
        <taxon>Pleurodelinae</taxon>
        <taxon>Pleurodeles</taxon>
    </lineage>
</organism>
<dbReference type="AlphaFoldDB" id="A0AAV7PJB2"/>
<accession>A0AAV7PJB2</accession>
<dbReference type="EMBL" id="JANPWB010000011">
    <property type="protein sequence ID" value="KAJ1128382.1"/>
    <property type="molecule type" value="Genomic_DNA"/>
</dbReference>
<evidence type="ECO:0000313" key="2">
    <source>
        <dbReference type="EMBL" id="KAJ1128382.1"/>
    </source>
</evidence>
<proteinExistence type="predicted"/>